<comment type="subcellular location">
    <subcellularLocation>
        <location evidence="1">Cell membrane</location>
        <topology evidence="1">Multi-pass membrane protein</topology>
    </subcellularLocation>
</comment>
<dbReference type="InterPro" id="IPR020846">
    <property type="entry name" value="MFS_dom"/>
</dbReference>
<dbReference type="InterPro" id="IPR036259">
    <property type="entry name" value="MFS_trans_sf"/>
</dbReference>
<evidence type="ECO:0000256" key="6">
    <source>
        <dbReference type="SAM" id="Phobius"/>
    </source>
</evidence>
<keyword evidence="9" id="KW-1185">Reference proteome</keyword>
<reference evidence="8 9" key="1">
    <citation type="submission" date="2019-10" db="EMBL/GenBank/DDBJ databases">
        <title>Description of Paenibacillus choica sp. nov.</title>
        <authorList>
            <person name="Carlier A."/>
            <person name="Qi S."/>
        </authorList>
    </citation>
    <scope>NUCLEOTIDE SEQUENCE [LARGE SCALE GENOMIC DNA]</scope>
    <source>
        <strain evidence="8 9">LMG 31460</strain>
    </source>
</reference>
<accession>A0ABX1Z4Q9</accession>
<evidence type="ECO:0000259" key="7">
    <source>
        <dbReference type="PROSITE" id="PS50850"/>
    </source>
</evidence>
<dbReference type="RefSeq" id="WP_171690416.1">
    <property type="nucleotide sequence ID" value="NZ_WHOC01000076.1"/>
</dbReference>
<name>A0ABX1Z4Q9_9BACL</name>
<proteinExistence type="predicted"/>
<dbReference type="Proteomes" id="UP000658690">
    <property type="component" value="Unassembled WGS sequence"/>
</dbReference>
<organism evidence="8 9">
    <name type="scientific">Paenibacillus germinis</name>
    <dbReference type="NCBI Taxonomy" id="2654979"/>
    <lineage>
        <taxon>Bacteria</taxon>
        <taxon>Bacillati</taxon>
        <taxon>Bacillota</taxon>
        <taxon>Bacilli</taxon>
        <taxon>Bacillales</taxon>
        <taxon>Paenibacillaceae</taxon>
        <taxon>Paenibacillus</taxon>
    </lineage>
</organism>
<sequence length="190" mass="20158">MVPAAVASAVFGRRGGRLTDLKGNSFVVYVASSLLLACFILLSTFTGGSPLFIAVFLILGNVGQSFIVIALSNSVSRTLPKEQVGVGMGILAMVNFISQGIAIGVYSKIVDLGSQGIPNWNPFYSYSSGFIFSNICFVLAALQLVILAIYNLSVGREKQKKTLVLKESEAAVYSIVITKRQNPKGPCAVA</sequence>
<dbReference type="EMBL" id="WHOC01000076">
    <property type="protein sequence ID" value="NOU87229.1"/>
    <property type="molecule type" value="Genomic_DNA"/>
</dbReference>
<dbReference type="SUPFAM" id="SSF103473">
    <property type="entry name" value="MFS general substrate transporter"/>
    <property type="match status" value="1"/>
</dbReference>
<feature type="domain" description="Major facilitator superfamily (MFS) profile" evidence="7">
    <location>
        <begin position="1"/>
        <end position="159"/>
    </location>
</feature>
<feature type="transmembrane region" description="Helical" evidence="6">
    <location>
        <begin position="126"/>
        <end position="152"/>
    </location>
</feature>
<keyword evidence="4 6" id="KW-1133">Transmembrane helix</keyword>
<evidence type="ECO:0000256" key="2">
    <source>
        <dbReference type="ARBA" id="ARBA00022448"/>
    </source>
</evidence>
<gene>
    <name evidence="8" type="ORF">GC102_15755</name>
</gene>
<feature type="transmembrane region" description="Helical" evidence="6">
    <location>
        <begin position="26"/>
        <end position="45"/>
    </location>
</feature>
<dbReference type="Pfam" id="PF07690">
    <property type="entry name" value="MFS_1"/>
    <property type="match status" value="1"/>
</dbReference>
<comment type="caution">
    <text evidence="8">The sequence shown here is derived from an EMBL/GenBank/DDBJ whole genome shotgun (WGS) entry which is preliminary data.</text>
</comment>
<dbReference type="PROSITE" id="PS50850">
    <property type="entry name" value="MFS"/>
    <property type="match status" value="1"/>
</dbReference>
<dbReference type="Gene3D" id="1.20.1250.20">
    <property type="entry name" value="MFS general substrate transporter like domains"/>
    <property type="match status" value="1"/>
</dbReference>
<evidence type="ECO:0000256" key="5">
    <source>
        <dbReference type="ARBA" id="ARBA00023136"/>
    </source>
</evidence>
<evidence type="ECO:0000313" key="9">
    <source>
        <dbReference type="Proteomes" id="UP000658690"/>
    </source>
</evidence>
<keyword evidence="5 6" id="KW-0472">Membrane</keyword>
<protein>
    <submittedName>
        <fullName evidence="8">MFS transporter</fullName>
    </submittedName>
</protein>
<keyword evidence="3 6" id="KW-0812">Transmembrane</keyword>
<keyword evidence="2" id="KW-0813">Transport</keyword>
<evidence type="ECO:0000256" key="3">
    <source>
        <dbReference type="ARBA" id="ARBA00022692"/>
    </source>
</evidence>
<feature type="transmembrane region" description="Helical" evidence="6">
    <location>
        <begin position="51"/>
        <end position="72"/>
    </location>
</feature>
<evidence type="ECO:0000313" key="8">
    <source>
        <dbReference type="EMBL" id="NOU87229.1"/>
    </source>
</evidence>
<dbReference type="InterPro" id="IPR011701">
    <property type="entry name" value="MFS"/>
</dbReference>
<evidence type="ECO:0000256" key="1">
    <source>
        <dbReference type="ARBA" id="ARBA00004651"/>
    </source>
</evidence>
<evidence type="ECO:0000256" key="4">
    <source>
        <dbReference type="ARBA" id="ARBA00022989"/>
    </source>
</evidence>
<feature type="transmembrane region" description="Helical" evidence="6">
    <location>
        <begin position="84"/>
        <end position="106"/>
    </location>
</feature>